<protein>
    <recommendedName>
        <fullName evidence="2">Potassium channel domain-containing protein</fullName>
    </recommendedName>
</protein>
<evidence type="ECO:0000259" key="2">
    <source>
        <dbReference type="Pfam" id="PF07885"/>
    </source>
</evidence>
<evidence type="ECO:0000313" key="3">
    <source>
        <dbReference type="EMBL" id="QHT37086.1"/>
    </source>
</evidence>
<reference evidence="3" key="1">
    <citation type="journal article" date="2020" name="Nature">
        <title>Giant virus diversity and host interactions through global metagenomics.</title>
        <authorList>
            <person name="Schulz F."/>
            <person name="Roux S."/>
            <person name="Paez-Espino D."/>
            <person name="Jungbluth S."/>
            <person name="Walsh D.A."/>
            <person name="Denef V.J."/>
            <person name="McMahon K.D."/>
            <person name="Konstantinidis K.T."/>
            <person name="Eloe-Fadrosh E.A."/>
            <person name="Kyrpides N.C."/>
            <person name="Woyke T."/>
        </authorList>
    </citation>
    <scope>NUCLEOTIDE SEQUENCE</scope>
    <source>
        <strain evidence="3">GVMAG-S-ERX555967-131</strain>
    </source>
</reference>
<dbReference type="SUPFAM" id="SSF81324">
    <property type="entry name" value="Voltage-gated potassium channels"/>
    <property type="match status" value="1"/>
</dbReference>
<feature type="transmembrane region" description="Helical" evidence="1">
    <location>
        <begin position="7"/>
        <end position="26"/>
    </location>
</feature>
<keyword evidence="1" id="KW-1133">Transmembrane helix</keyword>
<dbReference type="Pfam" id="PF07885">
    <property type="entry name" value="Ion_trans_2"/>
    <property type="match status" value="1"/>
</dbReference>
<dbReference type="InterPro" id="IPR013099">
    <property type="entry name" value="K_chnl_dom"/>
</dbReference>
<feature type="transmembrane region" description="Helical" evidence="1">
    <location>
        <begin position="66"/>
        <end position="88"/>
    </location>
</feature>
<organism evidence="3">
    <name type="scientific">viral metagenome</name>
    <dbReference type="NCBI Taxonomy" id="1070528"/>
    <lineage>
        <taxon>unclassified sequences</taxon>
        <taxon>metagenomes</taxon>
        <taxon>organismal metagenomes</taxon>
    </lineage>
</organism>
<proteinExistence type="predicted"/>
<evidence type="ECO:0000256" key="1">
    <source>
        <dbReference type="SAM" id="Phobius"/>
    </source>
</evidence>
<feature type="domain" description="Potassium channel" evidence="2">
    <location>
        <begin position="16"/>
        <end position="84"/>
    </location>
</feature>
<dbReference type="EMBL" id="MN738789">
    <property type="protein sequence ID" value="QHT37086.1"/>
    <property type="molecule type" value="Genomic_DNA"/>
</dbReference>
<name>A0A6C0F5P2_9ZZZZ</name>
<dbReference type="AlphaFoldDB" id="A0A6C0F5P2"/>
<accession>A0A6C0F5P2</accession>
<keyword evidence="1" id="KW-0472">Membrane</keyword>
<dbReference type="Gene3D" id="1.10.287.70">
    <property type="match status" value="1"/>
</dbReference>
<sequence>MFFKISSLTLLIIINILLIVLFGIIYGQMNEDFGFTQTIDPFYFSLTTLSTVGYGDFMPKTTRAKIAVMFHQFIILLQIVNLIQLYLIKYSKYSKYIT</sequence>
<keyword evidence="1" id="KW-0812">Transmembrane</keyword>